<name>A0A8B6DFE6_MYTGA</name>
<dbReference type="Proteomes" id="UP000596742">
    <property type="component" value="Unassembled WGS sequence"/>
</dbReference>
<sequence>MKPLSDILKQFKSSASVQLLELDLKDIQEDFKNIKRYLKQRLSVCDIEKTKAMEEILSMRKSIDDYLNRLEKELYTDLESKHLDMKTKMKNLRHQIKQHAIHIDQRQEEFFKMKQYANELQMYVGLREIEKSVSEARQYIDGLQTRGYLNEENIEVDISSTIKSIVQEDIQLFGKICISSRPYTLQLKAGRRDQAQYLASNYPGMEQIKPLFIRTLKIPENMISLQICACVILPDGKFGILDFTGKRLLLFSNEGIFMREVMKFERNPWNLCFVKDNTVAVALGLAGRTLLVDGRYRRK</sequence>
<gene>
    <name evidence="2" type="ORF">MGAL_10B044052</name>
</gene>
<evidence type="ECO:0000256" key="1">
    <source>
        <dbReference type="SAM" id="Coils"/>
    </source>
</evidence>
<protein>
    <submittedName>
        <fullName evidence="2">Uncharacterized protein</fullName>
    </submittedName>
</protein>
<dbReference type="EMBL" id="UYJE01003316">
    <property type="protein sequence ID" value="VDI18268.1"/>
    <property type="molecule type" value="Genomic_DNA"/>
</dbReference>
<evidence type="ECO:0000313" key="2">
    <source>
        <dbReference type="EMBL" id="VDI18268.1"/>
    </source>
</evidence>
<feature type="coiled-coil region" evidence="1">
    <location>
        <begin position="75"/>
        <end position="146"/>
    </location>
</feature>
<proteinExistence type="predicted"/>
<evidence type="ECO:0000313" key="3">
    <source>
        <dbReference type="Proteomes" id="UP000596742"/>
    </source>
</evidence>
<organism evidence="2 3">
    <name type="scientific">Mytilus galloprovincialis</name>
    <name type="common">Mediterranean mussel</name>
    <dbReference type="NCBI Taxonomy" id="29158"/>
    <lineage>
        <taxon>Eukaryota</taxon>
        <taxon>Metazoa</taxon>
        <taxon>Spiralia</taxon>
        <taxon>Lophotrochozoa</taxon>
        <taxon>Mollusca</taxon>
        <taxon>Bivalvia</taxon>
        <taxon>Autobranchia</taxon>
        <taxon>Pteriomorphia</taxon>
        <taxon>Mytilida</taxon>
        <taxon>Mytiloidea</taxon>
        <taxon>Mytilidae</taxon>
        <taxon>Mytilinae</taxon>
        <taxon>Mytilus</taxon>
    </lineage>
</organism>
<dbReference type="AlphaFoldDB" id="A0A8B6DFE6"/>
<keyword evidence="3" id="KW-1185">Reference proteome</keyword>
<keyword evidence="1" id="KW-0175">Coiled coil</keyword>
<accession>A0A8B6DFE6</accession>
<reference evidence="2" key="1">
    <citation type="submission" date="2018-11" db="EMBL/GenBank/DDBJ databases">
        <authorList>
            <person name="Alioto T."/>
            <person name="Alioto T."/>
        </authorList>
    </citation>
    <scope>NUCLEOTIDE SEQUENCE</scope>
</reference>
<comment type="caution">
    <text evidence="2">The sequence shown here is derived from an EMBL/GenBank/DDBJ whole genome shotgun (WGS) entry which is preliminary data.</text>
</comment>
<dbReference type="OrthoDB" id="10366486at2759"/>